<dbReference type="Proteomes" id="UP000799118">
    <property type="component" value="Unassembled WGS sequence"/>
</dbReference>
<sequence>MIYTVIKTGGGSSGVVYQGDCNTVNHLDIGIHLVINILSTLLLGASNYTMQSLSAPTRTEIDQAHEKGSWLDIGVQSTRNLLYTSCWKRWTWIPLAAFSIPLHLLYVSFTRPVLATYYYYIIIFAAVHLNFDCLNTSGQFTSAASSIQVELPNWEFLSASDCLQAYAVDFLSDRQNVMVVGNYTTNDEFFILGSRFSGILSQARLPSFQWICSGLQDVDVHTNDCSVLWREIDPSDWWVKDSFSSPGGAGGYHLVSFQVKYCLSSTVVQRCQLQFNLPLLVLVIVFNIGKVVCMVIVATKMNDHPLVTIGDAIESFTKIPSEHTQKMCLISQNHVNEGYYSKPYSIRIHKKQLPLMPQPIKYQPMRIRWLSLVSLRHWTITVFLFSGAISIILFLLGFAMRQLSADYGISNFSFLWQLGIGKASTENIIQKWGLPTQGYGAVIVSALIANSPQLILSMIYLVFNSLCTKMLLGLEWSSYAHSRKPLRVSKPHGDQKSTYFLQIPYSFGLPLIAYSALLHWLVSQSIFLVAVTFWDGDVIDTELSVISCGYSPMAMILTSIVAGSLILSALALGYFRHIDCDMPLAGSCSTSIAAACHPPEDGSDPLKPVKWGSVTENEEQTVGHISFSSGEVTIPVPGYYYS</sequence>
<feature type="domain" description="DUF6536" evidence="2">
    <location>
        <begin position="10"/>
        <end position="123"/>
    </location>
</feature>
<reference evidence="3" key="1">
    <citation type="journal article" date="2019" name="Environ. Microbiol.">
        <title>Fungal ecological strategies reflected in gene transcription - a case study of two litter decomposers.</title>
        <authorList>
            <person name="Barbi F."/>
            <person name="Kohler A."/>
            <person name="Barry K."/>
            <person name="Baskaran P."/>
            <person name="Daum C."/>
            <person name="Fauchery L."/>
            <person name="Ihrmark K."/>
            <person name="Kuo A."/>
            <person name="LaButti K."/>
            <person name="Lipzen A."/>
            <person name="Morin E."/>
            <person name="Grigoriev I.V."/>
            <person name="Henrissat B."/>
            <person name="Lindahl B."/>
            <person name="Martin F."/>
        </authorList>
    </citation>
    <scope>NUCLEOTIDE SEQUENCE</scope>
    <source>
        <strain evidence="3">JB14</strain>
    </source>
</reference>
<feature type="transmembrane region" description="Helical" evidence="1">
    <location>
        <begin position="511"/>
        <end position="534"/>
    </location>
</feature>
<evidence type="ECO:0000313" key="3">
    <source>
        <dbReference type="EMBL" id="KAE9383667.1"/>
    </source>
</evidence>
<evidence type="ECO:0000259" key="2">
    <source>
        <dbReference type="Pfam" id="PF20163"/>
    </source>
</evidence>
<feature type="transmembrane region" description="Helical" evidence="1">
    <location>
        <begin position="114"/>
        <end position="131"/>
    </location>
</feature>
<dbReference type="Pfam" id="PF20163">
    <property type="entry name" value="DUF6536"/>
    <property type="match status" value="1"/>
</dbReference>
<keyword evidence="1" id="KW-0812">Transmembrane</keyword>
<dbReference type="PANTHER" id="PTHR35395:SF1">
    <property type="entry name" value="DUF6536 DOMAIN-CONTAINING PROTEIN"/>
    <property type="match status" value="1"/>
</dbReference>
<organism evidence="3 4">
    <name type="scientific">Gymnopus androsaceus JB14</name>
    <dbReference type="NCBI Taxonomy" id="1447944"/>
    <lineage>
        <taxon>Eukaryota</taxon>
        <taxon>Fungi</taxon>
        <taxon>Dikarya</taxon>
        <taxon>Basidiomycota</taxon>
        <taxon>Agaricomycotina</taxon>
        <taxon>Agaricomycetes</taxon>
        <taxon>Agaricomycetidae</taxon>
        <taxon>Agaricales</taxon>
        <taxon>Marasmiineae</taxon>
        <taxon>Omphalotaceae</taxon>
        <taxon>Gymnopus</taxon>
    </lineage>
</organism>
<proteinExistence type="predicted"/>
<dbReference type="PANTHER" id="PTHR35395">
    <property type="entry name" value="DUF6536 DOMAIN-CONTAINING PROTEIN"/>
    <property type="match status" value="1"/>
</dbReference>
<feature type="transmembrane region" description="Helical" evidence="1">
    <location>
        <begin position="439"/>
        <end position="463"/>
    </location>
</feature>
<dbReference type="AlphaFoldDB" id="A0A6A4GDY2"/>
<feature type="transmembrane region" description="Helical" evidence="1">
    <location>
        <begin position="554"/>
        <end position="575"/>
    </location>
</feature>
<feature type="transmembrane region" description="Helical" evidence="1">
    <location>
        <begin position="277"/>
        <end position="298"/>
    </location>
</feature>
<feature type="transmembrane region" description="Helical" evidence="1">
    <location>
        <begin position="375"/>
        <end position="400"/>
    </location>
</feature>
<evidence type="ECO:0000256" key="1">
    <source>
        <dbReference type="SAM" id="Phobius"/>
    </source>
</evidence>
<name>A0A6A4GDY2_9AGAR</name>
<evidence type="ECO:0000313" key="4">
    <source>
        <dbReference type="Proteomes" id="UP000799118"/>
    </source>
</evidence>
<accession>A0A6A4GDY2</accession>
<feature type="transmembrane region" description="Helical" evidence="1">
    <location>
        <begin position="90"/>
        <end position="107"/>
    </location>
</feature>
<keyword evidence="1" id="KW-0472">Membrane</keyword>
<protein>
    <recommendedName>
        <fullName evidence="2">DUF6536 domain-containing protein</fullName>
    </recommendedName>
</protein>
<gene>
    <name evidence="3" type="ORF">BT96DRAFT_1106036</name>
</gene>
<keyword evidence="1" id="KW-1133">Transmembrane helix</keyword>
<keyword evidence="4" id="KW-1185">Reference proteome</keyword>
<dbReference type="OrthoDB" id="2924511at2759"/>
<dbReference type="InterPro" id="IPR046623">
    <property type="entry name" value="DUF6536"/>
</dbReference>
<dbReference type="EMBL" id="ML770369">
    <property type="protein sequence ID" value="KAE9383667.1"/>
    <property type="molecule type" value="Genomic_DNA"/>
</dbReference>